<dbReference type="Proteomes" id="UP000297703">
    <property type="component" value="Unassembled WGS sequence"/>
</dbReference>
<reference evidence="1 2" key="2">
    <citation type="submission" date="2019-04" db="EMBL/GenBank/DDBJ databases">
        <title>The genome sequence of big-headed turtle.</title>
        <authorList>
            <person name="Gong S."/>
        </authorList>
    </citation>
    <scope>NUCLEOTIDE SEQUENCE [LARGE SCALE GENOMIC DNA]</scope>
    <source>
        <strain evidence="1">DO16091913</strain>
        <tissue evidence="1">Muscle</tissue>
    </source>
</reference>
<dbReference type="STRING" id="55544.A0A4D9DKR3"/>
<protein>
    <submittedName>
        <fullName evidence="1">DEAD/DEAH box helicase</fullName>
    </submittedName>
</protein>
<keyword evidence="1" id="KW-0347">Helicase</keyword>
<keyword evidence="1" id="KW-0067">ATP-binding</keyword>
<sequence>MNSYDLGCSVGGGANSAQVFNDVGLAFISDTIKSHFRQGYKCSPATRRQKRSLDFHKQISGIGMAINLQGQEPEAAGAGRRGLES</sequence>
<reference evidence="1 2" key="1">
    <citation type="submission" date="2019-04" db="EMBL/GenBank/DDBJ databases">
        <title>Draft genome of the big-headed turtle Platysternon megacephalum.</title>
        <authorList>
            <person name="Gong S."/>
        </authorList>
    </citation>
    <scope>NUCLEOTIDE SEQUENCE [LARGE SCALE GENOMIC DNA]</scope>
    <source>
        <strain evidence="1">DO16091913</strain>
        <tissue evidence="1">Muscle</tissue>
    </source>
</reference>
<accession>A0A4D9DKR3</accession>
<comment type="caution">
    <text evidence="1">The sequence shown here is derived from an EMBL/GenBank/DDBJ whole genome shotgun (WGS) entry which is preliminary data.</text>
</comment>
<organism evidence="1 2">
    <name type="scientific">Platysternon megacephalum</name>
    <name type="common">big-headed turtle</name>
    <dbReference type="NCBI Taxonomy" id="55544"/>
    <lineage>
        <taxon>Eukaryota</taxon>
        <taxon>Metazoa</taxon>
        <taxon>Chordata</taxon>
        <taxon>Craniata</taxon>
        <taxon>Vertebrata</taxon>
        <taxon>Euteleostomi</taxon>
        <taxon>Archelosauria</taxon>
        <taxon>Testudinata</taxon>
        <taxon>Testudines</taxon>
        <taxon>Cryptodira</taxon>
        <taxon>Durocryptodira</taxon>
        <taxon>Testudinoidea</taxon>
        <taxon>Platysternidae</taxon>
        <taxon>Platysternon</taxon>
    </lineage>
</organism>
<dbReference type="Gene3D" id="6.10.270.10">
    <property type="match status" value="1"/>
</dbReference>
<dbReference type="GO" id="GO:0004386">
    <property type="term" value="F:helicase activity"/>
    <property type="evidence" value="ECO:0007669"/>
    <property type="project" value="UniProtKB-KW"/>
</dbReference>
<evidence type="ECO:0000313" key="2">
    <source>
        <dbReference type="Proteomes" id="UP000297703"/>
    </source>
</evidence>
<dbReference type="AlphaFoldDB" id="A0A4D9DKR3"/>
<keyword evidence="1" id="KW-0378">Hydrolase</keyword>
<proteinExistence type="predicted"/>
<dbReference type="EMBL" id="QXTE01005593">
    <property type="protein sequence ID" value="TFJ95493.1"/>
    <property type="molecule type" value="Genomic_DNA"/>
</dbReference>
<keyword evidence="2" id="KW-1185">Reference proteome</keyword>
<evidence type="ECO:0000313" key="1">
    <source>
        <dbReference type="EMBL" id="TFJ95493.1"/>
    </source>
</evidence>
<gene>
    <name evidence="1" type="ORF">DR999_PMT22925</name>
</gene>
<keyword evidence="1" id="KW-0547">Nucleotide-binding</keyword>
<name>A0A4D9DKR3_9SAUR</name>